<dbReference type="GO" id="GO:0004530">
    <property type="term" value="F:deoxyribonuclease I activity"/>
    <property type="evidence" value="ECO:0007669"/>
    <property type="project" value="TreeGrafter"/>
</dbReference>
<dbReference type="PROSITE" id="PS50142">
    <property type="entry name" value="RNASE_3_2"/>
    <property type="match status" value="2"/>
</dbReference>
<dbReference type="Pfam" id="PF00636">
    <property type="entry name" value="Ribonuclease_3"/>
    <property type="match status" value="1"/>
</dbReference>
<dbReference type="PROSITE" id="PS51194">
    <property type="entry name" value="HELICASE_CTER"/>
    <property type="match status" value="1"/>
</dbReference>
<feature type="compositionally biased region" description="Polar residues" evidence="2">
    <location>
        <begin position="135"/>
        <end position="154"/>
    </location>
</feature>
<dbReference type="SUPFAM" id="SSF69065">
    <property type="entry name" value="RNase III domain-like"/>
    <property type="match status" value="2"/>
</dbReference>
<feature type="region of interest" description="Disordered" evidence="2">
    <location>
        <begin position="621"/>
        <end position="641"/>
    </location>
</feature>
<dbReference type="FunFam" id="1.10.1520.10:FF:000016">
    <property type="entry name" value="Endoribonuclease Dcr-1"/>
    <property type="match status" value="1"/>
</dbReference>
<feature type="region of interest" description="Disordered" evidence="2">
    <location>
        <begin position="128"/>
        <end position="198"/>
    </location>
</feature>
<dbReference type="PANTHER" id="PTHR14950">
    <property type="entry name" value="DICER-RELATED"/>
    <property type="match status" value="1"/>
</dbReference>
<dbReference type="Gene3D" id="1.10.1520.10">
    <property type="entry name" value="Ribonuclease III domain"/>
    <property type="match status" value="2"/>
</dbReference>
<dbReference type="AlphaFoldDB" id="A0A6H5G609"/>
<dbReference type="GO" id="GO:0005634">
    <property type="term" value="C:nucleus"/>
    <property type="evidence" value="ECO:0007669"/>
    <property type="project" value="TreeGrafter"/>
</dbReference>
<evidence type="ECO:0000313" key="5">
    <source>
        <dbReference type="EMBL" id="CAA9997745.1"/>
    </source>
</evidence>
<dbReference type="Proteomes" id="UP000479000">
    <property type="component" value="Unassembled WGS sequence"/>
</dbReference>
<dbReference type="GO" id="GO:0006309">
    <property type="term" value="P:apoptotic DNA fragmentation"/>
    <property type="evidence" value="ECO:0007669"/>
    <property type="project" value="TreeGrafter"/>
</dbReference>
<gene>
    <name evidence="5" type="ORF">NTEN_LOCUS4039</name>
</gene>
<evidence type="ECO:0000313" key="6">
    <source>
        <dbReference type="Proteomes" id="UP000479000"/>
    </source>
</evidence>
<dbReference type="GO" id="GO:0031054">
    <property type="term" value="P:pre-miRNA processing"/>
    <property type="evidence" value="ECO:0007669"/>
    <property type="project" value="TreeGrafter"/>
</dbReference>
<reference evidence="5 6" key="1">
    <citation type="submission" date="2020-02" db="EMBL/GenBank/DDBJ databases">
        <authorList>
            <person name="Ferguson B K."/>
        </authorList>
    </citation>
    <scope>NUCLEOTIDE SEQUENCE [LARGE SCALE GENOMIC DNA]</scope>
</reference>
<evidence type="ECO:0000259" key="4">
    <source>
        <dbReference type="PROSITE" id="PS51194"/>
    </source>
</evidence>
<dbReference type="InterPro" id="IPR001650">
    <property type="entry name" value="Helicase_C-like"/>
</dbReference>
<feature type="compositionally biased region" description="Basic and acidic residues" evidence="2">
    <location>
        <begin position="176"/>
        <end position="187"/>
    </location>
</feature>
<dbReference type="SMART" id="SM00535">
    <property type="entry name" value="RIBOc"/>
    <property type="match status" value="1"/>
</dbReference>
<name>A0A6H5G609_9HEMI</name>
<dbReference type="SMART" id="SM00490">
    <property type="entry name" value="HELICc"/>
    <property type="match status" value="1"/>
</dbReference>
<evidence type="ECO:0000259" key="3">
    <source>
        <dbReference type="PROSITE" id="PS50142"/>
    </source>
</evidence>
<feature type="domain" description="Helicase C-terminal" evidence="4">
    <location>
        <begin position="339"/>
        <end position="524"/>
    </location>
</feature>
<dbReference type="InterPro" id="IPR000999">
    <property type="entry name" value="RNase_III_dom"/>
</dbReference>
<dbReference type="GO" id="GO:0070578">
    <property type="term" value="C:RISC-loading complex"/>
    <property type="evidence" value="ECO:0007669"/>
    <property type="project" value="TreeGrafter"/>
</dbReference>
<feature type="region of interest" description="Disordered" evidence="2">
    <location>
        <begin position="220"/>
        <end position="245"/>
    </location>
</feature>
<feature type="compositionally biased region" description="Polar residues" evidence="2">
    <location>
        <begin position="280"/>
        <end position="289"/>
    </location>
</feature>
<dbReference type="SUPFAM" id="SSF52540">
    <property type="entry name" value="P-loop containing nucleoside triphosphate hydrolases"/>
    <property type="match status" value="1"/>
</dbReference>
<feature type="region of interest" description="Disordered" evidence="2">
    <location>
        <begin position="280"/>
        <end position="334"/>
    </location>
</feature>
<sequence>MWSSCPWSQKRIEAYEVPCCGRHDSSLTLSLSSEVEPGCVQAKIKKIESDLNCEVDTANDIVSVLRAICDHQFAGLSELEKIKRFSTSKILRLVEVVRQFKPRVPSNYMKDTKTDIAESALNVQIGSRNSKESLIDSSDNGTTSVSINSGSTVPGSPPGDDNNIKNGTAVTNGIPDDGKPIDKDSHLPDSQYDVSPDPKESMDCFICGKVNCSGKIKSKQVSQKQDAETGEDENPVDGCSSDKILNGLADKMNGSADLVKDSSISQGEADAIVSAELPNGLSSSKSAAQPENVVPGRGNFPGRAGRWRNRGRGWKHRRGGGTGAGAGGQAPTRPQRFLPIDDADNLCWIIFVHKRFTAKILYHLFHELNKNDEDFKFVSTQYTVGKSADPVKDPREAESEYRKQEDVLKRFRMRECNLVVATSVLEEGIELPRCNLVVRYDPPPDYRSHAHSKGRARQQNSYYVMLMEACQMGDYLKTFATHVCTEEILLGRCASEEPSREEELEAQPYTSLVRPVKPLPGDSDPSVSLSVAIALVNRSAHSRFSRGLAKFKCHFRNVARRSSYPTVTLRPSRPFSTSRSRRYYACKKTIAHQVRYGSPTSWPVRTGSCTDMMGYYSDVDSEDESSDFDVSSEASESSSNSEGIGLKITFKGDFLAEAVEAEKPLTMPALEPANGGSWSWNSADVIDELKDDIVQETSVFQDRSAQVLVDIQENGMILLQDEKFVVNRFPSTESPPNLRNKDPLPEAESKPDFRFEGYAMPNDICPPVPSTVPQSLAVIPYNPIAEDAVDEAFQGRFSFDVQPDLDGHPGPSPALLLQALTMSNANDGINLERLETIGDSFLKYAITTYLYCTHDNIHEGKLSHLRSKQVSNLKLYRLGQKKDFGESMIASKFEPHDNWLPPCYLVPRDAEQELLNTEPLTSLPYNLVTQHSIPDKSIADCVEALIDYLITRHLYEDKRAHSPGALTDLRSALVNNTIFASLTVKHGLHKYFRHLSPGLGEVVQRFVMIQEENSHAINEENHFPNKCLCARLWSFTTSGV</sequence>
<feature type="compositionally biased region" description="Basic residues" evidence="2">
    <location>
        <begin position="305"/>
        <end position="319"/>
    </location>
</feature>
<accession>A0A6H5G609</accession>
<dbReference type="Gene3D" id="3.40.50.300">
    <property type="entry name" value="P-loop containing nucleotide triphosphate hydrolases"/>
    <property type="match status" value="1"/>
</dbReference>
<dbReference type="OrthoDB" id="2392202at2759"/>
<feature type="compositionally biased region" description="Low complexity" evidence="2">
    <location>
        <begin position="628"/>
        <end position="641"/>
    </location>
</feature>
<protein>
    <submittedName>
        <fullName evidence="5">Uncharacterized protein</fullName>
    </submittedName>
</protein>
<evidence type="ECO:0000256" key="2">
    <source>
        <dbReference type="SAM" id="MobiDB-lite"/>
    </source>
</evidence>
<dbReference type="Pfam" id="PF00271">
    <property type="entry name" value="Helicase_C"/>
    <property type="match status" value="1"/>
</dbReference>
<dbReference type="CDD" id="cd00593">
    <property type="entry name" value="RIBOc"/>
    <property type="match status" value="2"/>
</dbReference>
<dbReference type="InterPro" id="IPR036389">
    <property type="entry name" value="RNase_III_sf"/>
</dbReference>
<dbReference type="GO" id="GO:0005737">
    <property type="term" value="C:cytoplasm"/>
    <property type="evidence" value="ECO:0007669"/>
    <property type="project" value="TreeGrafter"/>
</dbReference>
<evidence type="ECO:0000256" key="1">
    <source>
        <dbReference type="ARBA" id="ARBA00022801"/>
    </source>
</evidence>
<feature type="domain" description="RNase III" evidence="3">
    <location>
        <begin position="947"/>
        <end position="993"/>
    </location>
</feature>
<feature type="domain" description="RNase III" evidence="3">
    <location>
        <begin position="790"/>
        <end position="946"/>
    </location>
</feature>
<organism evidence="5 6">
    <name type="scientific">Nesidiocoris tenuis</name>
    <dbReference type="NCBI Taxonomy" id="355587"/>
    <lineage>
        <taxon>Eukaryota</taxon>
        <taxon>Metazoa</taxon>
        <taxon>Ecdysozoa</taxon>
        <taxon>Arthropoda</taxon>
        <taxon>Hexapoda</taxon>
        <taxon>Insecta</taxon>
        <taxon>Pterygota</taxon>
        <taxon>Neoptera</taxon>
        <taxon>Paraneoptera</taxon>
        <taxon>Hemiptera</taxon>
        <taxon>Heteroptera</taxon>
        <taxon>Panheteroptera</taxon>
        <taxon>Cimicomorpha</taxon>
        <taxon>Miridae</taxon>
        <taxon>Dicyphina</taxon>
        <taxon>Nesidiocoris</taxon>
    </lineage>
</organism>
<keyword evidence="6" id="KW-1185">Reference proteome</keyword>
<dbReference type="GO" id="GO:0003723">
    <property type="term" value="F:RNA binding"/>
    <property type="evidence" value="ECO:0007669"/>
    <property type="project" value="TreeGrafter"/>
</dbReference>
<dbReference type="PANTHER" id="PTHR14950:SF37">
    <property type="entry name" value="ENDORIBONUCLEASE DICER"/>
    <property type="match status" value="1"/>
</dbReference>
<dbReference type="GO" id="GO:0030422">
    <property type="term" value="P:siRNA processing"/>
    <property type="evidence" value="ECO:0007669"/>
    <property type="project" value="TreeGrafter"/>
</dbReference>
<dbReference type="InterPro" id="IPR027417">
    <property type="entry name" value="P-loop_NTPase"/>
</dbReference>
<keyword evidence="1" id="KW-0378">Hydrolase</keyword>
<proteinExistence type="predicted"/>
<dbReference type="GO" id="GO:0004525">
    <property type="term" value="F:ribonuclease III activity"/>
    <property type="evidence" value="ECO:0007669"/>
    <property type="project" value="InterPro"/>
</dbReference>
<dbReference type="EMBL" id="CADCXU010005924">
    <property type="protein sequence ID" value="CAA9997745.1"/>
    <property type="molecule type" value="Genomic_DNA"/>
</dbReference>